<protein>
    <submittedName>
        <fullName evidence="3">Ovule protein</fullName>
    </submittedName>
</protein>
<dbReference type="Proteomes" id="UP000038045">
    <property type="component" value="Unplaced"/>
</dbReference>
<proteinExistence type="predicted"/>
<keyword evidence="1" id="KW-0812">Transmembrane</keyword>
<sequence length="83" mass="9334">MEGNWCSINCPSQSQGNSTFYHSTLSLVLLGLLSFILGALGARYFTLRSVKKTQSKRKEKLIYLEEGQFSQEPTIDFPPSSEQ</sequence>
<feature type="transmembrane region" description="Helical" evidence="1">
    <location>
        <begin position="20"/>
        <end position="42"/>
    </location>
</feature>
<keyword evidence="2" id="KW-1185">Reference proteome</keyword>
<evidence type="ECO:0000313" key="3">
    <source>
        <dbReference type="WBParaSite" id="PTRK_0000554300.1"/>
    </source>
</evidence>
<reference evidence="3" key="1">
    <citation type="submission" date="2017-02" db="UniProtKB">
        <authorList>
            <consortium name="WormBaseParasite"/>
        </authorList>
    </citation>
    <scope>IDENTIFICATION</scope>
</reference>
<dbReference type="WBParaSite" id="PTRK_0000554300.1">
    <property type="protein sequence ID" value="PTRK_0000554300.1"/>
    <property type="gene ID" value="PTRK_0000554300"/>
</dbReference>
<keyword evidence="1" id="KW-0472">Membrane</keyword>
<keyword evidence="1" id="KW-1133">Transmembrane helix</keyword>
<evidence type="ECO:0000313" key="2">
    <source>
        <dbReference type="Proteomes" id="UP000038045"/>
    </source>
</evidence>
<accession>A0A0N4ZDA2</accession>
<evidence type="ECO:0000256" key="1">
    <source>
        <dbReference type="SAM" id="Phobius"/>
    </source>
</evidence>
<dbReference type="AlphaFoldDB" id="A0A0N4ZDA2"/>
<organism evidence="2 3">
    <name type="scientific">Parastrongyloides trichosuri</name>
    <name type="common">Possum-specific nematode worm</name>
    <dbReference type="NCBI Taxonomy" id="131310"/>
    <lineage>
        <taxon>Eukaryota</taxon>
        <taxon>Metazoa</taxon>
        <taxon>Ecdysozoa</taxon>
        <taxon>Nematoda</taxon>
        <taxon>Chromadorea</taxon>
        <taxon>Rhabditida</taxon>
        <taxon>Tylenchina</taxon>
        <taxon>Panagrolaimomorpha</taxon>
        <taxon>Strongyloidoidea</taxon>
        <taxon>Strongyloididae</taxon>
        <taxon>Parastrongyloides</taxon>
    </lineage>
</organism>
<name>A0A0N4ZDA2_PARTI</name>